<sequence>MVLTLSSHAATSIPLEEYVDICDSIANLRDREQALATADALKALSNNKTFLVDFLNTEMKSIAGFQAGNDFKPPTFILHRGAGYAVRAVVWLPAAEADNPALFSYYETHDHNFDFLTCGYYGPGYRTRIYEYDHGRVAGYPGEPVDLRFIEETMLPEGKLMYYLASRDVHTQLPPDALSVSLNLILPRERQDRLTQYEFDATARTVQGSFADMRMRRTIFAALKHIGDDNSLDLVATIAGKHHDHRTRALAWDTLIAMAPGDRAALVEKAMDDPSRYVREVVRRGLR</sequence>
<name>A0A2P7QRA5_9SPHN</name>
<comment type="caution">
    <text evidence="1">The sequence shown here is derived from an EMBL/GenBank/DDBJ whole genome shotgun (WGS) entry which is preliminary data.</text>
</comment>
<evidence type="ECO:0000313" key="2">
    <source>
        <dbReference type="Proteomes" id="UP000241167"/>
    </source>
</evidence>
<protein>
    <recommendedName>
        <fullName evidence="3">HEAT repeat domain-containing protein</fullName>
    </recommendedName>
</protein>
<proteinExistence type="predicted"/>
<evidence type="ECO:0008006" key="3">
    <source>
        <dbReference type="Google" id="ProtNLM"/>
    </source>
</evidence>
<gene>
    <name evidence="1" type="ORF">C7I55_09215</name>
</gene>
<accession>A0A2P7QRA5</accession>
<dbReference type="OrthoDB" id="8778913at2"/>
<dbReference type="AlphaFoldDB" id="A0A2P7QRA5"/>
<evidence type="ECO:0000313" key="1">
    <source>
        <dbReference type="EMBL" id="PSJ40503.1"/>
    </source>
</evidence>
<dbReference type="EMBL" id="PXYI01000003">
    <property type="protein sequence ID" value="PSJ40503.1"/>
    <property type="molecule type" value="Genomic_DNA"/>
</dbReference>
<keyword evidence="2" id="KW-1185">Reference proteome</keyword>
<dbReference type="RefSeq" id="WP_106512655.1">
    <property type="nucleotide sequence ID" value="NZ_PXYI01000003.1"/>
</dbReference>
<dbReference type="Proteomes" id="UP000241167">
    <property type="component" value="Unassembled WGS sequence"/>
</dbReference>
<reference evidence="1 2" key="1">
    <citation type="submission" date="2018-03" db="EMBL/GenBank/DDBJ databases">
        <title>The draft genome of Sphingosinicella sp. GL-C-18.</title>
        <authorList>
            <person name="Liu L."/>
            <person name="Li L."/>
            <person name="Liang L."/>
            <person name="Zhang X."/>
            <person name="Wang T."/>
        </authorList>
    </citation>
    <scope>NUCLEOTIDE SEQUENCE [LARGE SCALE GENOMIC DNA]</scope>
    <source>
        <strain evidence="1 2">GL-C-18</strain>
    </source>
</reference>
<organism evidence="1 2">
    <name type="scientific">Allosphingosinicella deserti</name>
    <dbReference type="NCBI Taxonomy" id="2116704"/>
    <lineage>
        <taxon>Bacteria</taxon>
        <taxon>Pseudomonadati</taxon>
        <taxon>Pseudomonadota</taxon>
        <taxon>Alphaproteobacteria</taxon>
        <taxon>Sphingomonadales</taxon>
        <taxon>Sphingomonadaceae</taxon>
        <taxon>Allosphingosinicella</taxon>
    </lineage>
</organism>